<protein>
    <submittedName>
        <fullName evidence="2">Uncharacterized protein</fullName>
    </submittedName>
</protein>
<dbReference type="OrthoDB" id="6309984at2"/>
<dbReference type="EMBL" id="JXXZ01000008">
    <property type="protein sequence ID" value="KJY99259.1"/>
    <property type="molecule type" value="Genomic_DNA"/>
</dbReference>
<keyword evidence="3" id="KW-1185">Reference proteome</keyword>
<dbReference type="PATRIC" id="fig|151081.8.peg.1888"/>
<sequence>MKSYRFFASIIFLLLSQFVSASDCLAIKVTKPIEVVNNKADVDFTQVKLLHKDKSGICLPTQDTYILSYNENNMPFLAARIQGHTPNITFVNKNGVDYALVKYYSGNKLLVLKGFVYKHSSLEAIDDFTLTSNISRIEVSDTDITVYNSERHEDDVTRTSTTFGFDTSGTFIK</sequence>
<dbReference type="eggNOG" id="ENOG50341GK">
    <property type="taxonomic scope" value="Bacteria"/>
</dbReference>
<dbReference type="RefSeq" id="WP_045979386.1">
    <property type="nucleotide sequence ID" value="NZ_JXXY01000007.1"/>
</dbReference>
<dbReference type="AlphaFoldDB" id="A0A0F4PVW1"/>
<feature type="signal peptide" evidence="1">
    <location>
        <begin position="1"/>
        <end position="21"/>
    </location>
</feature>
<feature type="chain" id="PRO_5002474531" evidence="1">
    <location>
        <begin position="22"/>
        <end position="173"/>
    </location>
</feature>
<proteinExistence type="predicted"/>
<evidence type="ECO:0000313" key="3">
    <source>
        <dbReference type="Proteomes" id="UP000033664"/>
    </source>
</evidence>
<gene>
    <name evidence="2" type="ORF">TW72_10250</name>
</gene>
<dbReference type="Proteomes" id="UP000033664">
    <property type="component" value="Unassembled WGS sequence"/>
</dbReference>
<comment type="caution">
    <text evidence="2">The sequence shown here is derived from an EMBL/GenBank/DDBJ whole genome shotgun (WGS) entry which is preliminary data.</text>
</comment>
<name>A0A0F4PVW1_9GAMM</name>
<keyword evidence="1" id="KW-0732">Signal</keyword>
<evidence type="ECO:0000256" key="1">
    <source>
        <dbReference type="SAM" id="SignalP"/>
    </source>
</evidence>
<dbReference type="GeneID" id="58228872"/>
<evidence type="ECO:0000313" key="2">
    <source>
        <dbReference type="EMBL" id="KJY99259.1"/>
    </source>
</evidence>
<accession>A0A0F4PVW1</accession>
<reference evidence="2 3" key="1">
    <citation type="journal article" date="2015" name="BMC Genomics">
        <title>Genome mining reveals unlocked bioactive potential of marine Gram-negative bacteria.</title>
        <authorList>
            <person name="Machado H."/>
            <person name="Sonnenschein E.C."/>
            <person name="Melchiorsen J."/>
            <person name="Gram L."/>
        </authorList>
    </citation>
    <scope>NUCLEOTIDE SEQUENCE [LARGE SCALE GENOMIC DNA]</scope>
    <source>
        <strain evidence="2 3">S3137</strain>
    </source>
</reference>
<organism evidence="2 3">
    <name type="scientific">Pseudoalteromonas ruthenica</name>
    <dbReference type="NCBI Taxonomy" id="151081"/>
    <lineage>
        <taxon>Bacteria</taxon>
        <taxon>Pseudomonadati</taxon>
        <taxon>Pseudomonadota</taxon>
        <taxon>Gammaproteobacteria</taxon>
        <taxon>Alteromonadales</taxon>
        <taxon>Pseudoalteromonadaceae</taxon>
        <taxon>Pseudoalteromonas</taxon>
    </lineage>
</organism>